<keyword evidence="5" id="KW-1185">Reference proteome</keyword>
<dbReference type="InterPro" id="IPR051203">
    <property type="entry name" value="Polysaccharide_Synthase-Rel"/>
</dbReference>
<evidence type="ECO:0000313" key="5">
    <source>
        <dbReference type="Proteomes" id="UP000621500"/>
    </source>
</evidence>
<dbReference type="RefSeq" id="WP_203855565.1">
    <property type="nucleotide sequence ID" value="NZ_BAAAZQ010000003.1"/>
</dbReference>
<reference evidence="4 5" key="1">
    <citation type="submission" date="2021-01" db="EMBL/GenBank/DDBJ databases">
        <title>Whole genome shotgun sequence of Plantactinospora mayteni NBRC 109088.</title>
        <authorList>
            <person name="Komaki H."/>
            <person name="Tamura T."/>
        </authorList>
    </citation>
    <scope>NUCLEOTIDE SEQUENCE [LARGE SCALE GENOMIC DNA]</scope>
    <source>
        <strain evidence="4 5">NBRC 109088</strain>
    </source>
</reference>
<feature type="transmembrane region" description="Helical" evidence="2">
    <location>
        <begin position="94"/>
        <end position="114"/>
    </location>
</feature>
<dbReference type="Pfam" id="PF02719">
    <property type="entry name" value="Polysacc_synt_2"/>
    <property type="match status" value="1"/>
</dbReference>
<keyword evidence="2" id="KW-0472">Membrane</keyword>
<accession>A0ABQ4EGN8</accession>
<dbReference type="Proteomes" id="UP000621500">
    <property type="component" value="Unassembled WGS sequence"/>
</dbReference>
<dbReference type="Gene3D" id="3.40.50.720">
    <property type="entry name" value="NAD(P)-binding Rossmann-like Domain"/>
    <property type="match status" value="2"/>
</dbReference>
<dbReference type="PANTHER" id="PTHR43318">
    <property type="entry name" value="UDP-N-ACETYLGLUCOSAMINE 4,6-DEHYDRATASE"/>
    <property type="match status" value="1"/>
</dbReference>
<feature type="transmembrane region" description="Helical" evidence="2">
    <location>
        <begin position="24"/>
        <end position="44"/>
    </location>
</feature>
<sequence length="632" mass="67895">MQLAEATPGTTVTARRRPDPYRRAAALLATDTLAWIVGFVSAAWTRYEFDLTTGRLTQVVGAGLLATSAYGALSWLHRRYWARHPLGSLQEARCLTVTVTCAAAIVLGSVLSTADRPVPASTPVVGGAVALLLMLSVRAVQRHRIDRSLRPHAGSATPVLLFGAGSAGEGLLRALVSDPQGRYLPVGLLDDDPDKRHLRIDDVRMLGGQREIREAVAQTGATTVIFSVANADADLIRAVRTATLQAGAEFKVLPSVRELVDHRISVADVRDVGIDDLLGRRQLVADLVTADSTLAGQRVLVTGAGGSIGSELCRQILRADPGELMMLDRDESALHGLQLSLSGQALLDGPELILADLRDTEGIARTIRARRPDVIFHAAALKHLTLLQRHPREAVKTNVWGTLSVLNAARDVARFVNISTDKAANPISVLGYSKRITERLTAYAAAQSPGTFLSVRFGNVLSSRGSVVTAFQTQIEAGLPVTVTHPDVTRYLMTVQEAVHLVLQATAIGQDGEALVLDMGRPVRIVDLARQLANQAPGSPRIVYTGLRPGEKLHEDLFGSGEVDVRPLHPLISHVPVPPLAPTEVTALDPFDEPEKVIERLAWLCGQPHQDAGNVALVPNTRNSFPSPFRSN</sequence>
<comment type="similarity">
    <text evidence="1">Belongs to the polysaccharide synthase family.</text>
</comment>
<dbReference type="InterPro" id="IPR036291">
    <property type="entry name" value="NAD(P)-bd_dom_sf"/>
</dbReference>
<proteinExistence type="inferred from homology"/>
<dbReference type="PANTHER" id="PTHR43318:SF1">
    <property type="entry name" value="POLYSACCHARIDE BIOSYNTHESIS PROTEIN EPSC-RELATED"/>
    <property type="match status" value="1"/>
</dbReference>
<dbReference type="SUPFAM" id="SSF51735">
    <property type="entry name" value="NAD(P)-binding Rossmann-fold domains"/>
    <property type="match status" value="2"/>
</dbReference>
<keyword evidence="2" id="KW-1133">Transmembrane helix</keyword>
<evidence type="ECO:0000256" key="2">
    <source>
        <dbReference type="SAM" id="Phobius"/>
    </source>
</evidence>
<evidence type="ECO:0000313" key="4">
    <source>
        <dbReference type="EMBL" id="GIG93883.1"/>
    </source>
</evidence>
<evidence type="ECO:0000259" key="3">
    <source>
        <dbReference type="Pfam" id="PF02719"/>
    </source>
</evidence>
<feature type="domain" description="Polysaccharide biosynthesis protein CapD-like" evidence="3">
    <location>
        <begin position="299"/>
        <end position="570"/>
    </location>
</feature>
<gene>
    <name evidence="4" type="ORF">Pma05_04560</name>
</gene>
<dbReference type="InterPro" id="IPR003869">
    <property type="entry name" value="Polysac_CapD-like"/>
</dbReference>
<dbReference type="CDD" id="cd05237">
    <property type="entry name" value="UDP_invert_4-6DH_SDR_e"/>
    <property type="match status" value="1"/>
</dbReference>
<evidence type="ECO:0000256" key="1">
    <source>
        <dbReference type="ARBA" id="ARBA00007430"/>
    </source>
</evidence>
<comment type="caution">
    <text evidence="4">The sequence shown here is derived from an EMBL/GenBank/DDBJ whole genome shotgun (WGS) entry which is preliminary data.</text>
</comment>
<keyword evidence="2" id="KW-0812">Transmembrane</keyword>
<protein>
    <submittedName>
        <fullName evidence="4">dTDP-glucose 4,6-dehydratase</fullName>
    </submittedName>
</protein>
<feature type="transmembrane region" description="Helical" evidence="2">
    <location>
        <begin position="120"/>
        <end position="140"/>
    </location>
</feature>
<feature type="transmembrane region" description="Helical" evidence="2">
    <location>
        <begin position="56"/>
        <end position="73"/>
    </location>
</feature>
<organism evidence="4 5">
    <name type="scientific">Plantactinospora mayteni</name>
    <dbReference type="NCBI Taxonomy" id="566021"/>
    <lineage>
        <taxon>Bacteria</taxon>
        <taxon>Bacillati</taxon>
        <taxon>Actinomycetota</taxon>
        <taxon>Actinomycetes</taxon>
        <taxon>Micromonosporales</taxon>
        <taxon>Micromonosporaceae</taxon>
        <taxon>Plantactinospora</taxon>
    </lineage>
</organism>
<dbReference type="EMBL" id="BONX01000003">
    <property type="protein sequence ID" value="GIG93883.1"/>
    <property type="molecule type" value="Genomic_DNA"/>
</dbReference>
<name>A0ABQ4EGN8_9ACTN</name>